<feature type="region of interest" description="Disordered" evidence="1">
    <location>
        <begin position="387"/>
        <end position="480"/>
    </location>
</feature>
<reference evidence="2" key="1">
    <citation type="submission" date="2017-09" db="EMBL/GenBank/DDBJ databases">
        <title>Polyketide synthases of a Diaporthe helianthi virulent isolate.</title>
        <authorList>
            <person name="Baroncelli R."/>
        </authorList>
    </citation>
    <scope>NUCLEOTIDE SEQUENCE [LARGE SCALE GENOMIC DNA]</scope>
    <source>
        <strain evidence="2">7/96</strain>
    </source>
</reference>
<gene>
    <name evidence="2" type="ORF">DHEL01_v211158</name>
</gene>
<dbReference type="InParanoid" id="A0A2P5HJL8"/>
<name>A0A2P5HJL8_DIAHE</name>
<comment type="caution">
    <text evidence="2">The sequence shown here is derived from an EMBL/GenBank/DDBJ whole genome shotgun (WGS) entry which is preliminary data.</text>
</comment>
<feature type="region of interest" description="Disordered" evidence="1">
    <location>
        <begin position="495"/>
        <end position="518"/>
    </location>
</feature>
<feature type="compositionally biased region" description="Polar residues" evidence="1">
    <location>
        <begin position="163"/>
        <end position="178"/>
    </location>
</feature>
<feature type="compositionally biased region" description="Polar residues" evidence="1">
    <location>
        <begin position="387"/>
        <end position="399"/>
    </location>
</feature>
<protein>
    <submittedName>
        <fullName evidence="2">Uncharacterized protein</fullName>
    </submittedName>
</protein>
<dbReference type="AlphaFoldDB" id="A0A2P5HJL8"/>
<dbReference type="OrthoDB" id="5244926at2759"/>
<feature type="compositionally biased region" description="Polar residues" evidence="1">
    <location>
        <begin position="505"/>
        <end position="518"/>
    </location>
</feature>
<evidence type="ECO:0000313" key="3">
    <source>
        <dbReference type="Proteomes" id="UP000094444"/>
    </source>
</evidence>
<evidence type="ECO:0000313" key="2">
    <source>
        <dbReference type="EMBL" id="POS70446.1"/>
    </source>
</evidence>
<feature type="region of interest" description="Disordered" evidence="1">
    <location>
        <begin position="1"/>
        <end position="85"/>
    </location>
</feature>
<feature type="non-terminal residue" evidence="2">
    <location>
        <position position="535"/>
    </location>
</feature>
<feature type="compositionally biased region" description="Basic residues" evidence="1">
    <location>
        <begin position="407"/>
        <end position="423"/>
    </location>
</feature>
<organism evidence="2 3">
    <name type="scientific">Diaporthe helianthi</name>
    <dbReference type="NCBI Taxonomy" id="158607"/>
    <lineage>
        <taxon>Eukaryota</taxon>
        <taxon>Fungi</taxon>
        <taxon>Dikarya</taxon>
        <taxon>Ascomycota</taxon>
        <taxon>Pezizomycotina</taxon>
        <taxon>Sordariomycetes</taxon>
        <taxon>Sordariomycetidae</taxon>
        <taxon>Diaporthales</taxon>
        <taxon>Diaporthaceae</taxon>
        <taxon>Diaporthe</taxon>
    </lineage>
</organism>
<evidence type="ECO:0000256" key="1">
    <source>
        <dbReference type="SAM" id="MobiDB-lite"/>
    </source>
</evidence>
<dbReference type="EMBL" id="MAVT02001636">
    <property type="protein sequence ID" value="POS70446.1"/>
    <property type="molecule type" value="Genomic_DNA"/>
</dbReference>
<feature type="compositionally biased region" description="Polar residues" evidence="1">
    <location>
        <begin position="441"/>
        <end position="477"/>
    </location>
</feature>
<keyword evidence="3" id="KW-1185">Reference proteome</keyword>
<sequence length="535" mass="58541">MEPNRLHKSVAPPPAPPNANPTHSSHDDASSTIPAGSGGQPANHSHYSSNLSGGGDTMTPTSHYGLEDHPLAQQPPMGEHLRRAVPPTQNMGQNLVMVQNHLVVQINPMGQNQSNVENLLSNQNFEVGMPTAPHPPGGLAHNATPRTLIGQQASTQARTAPAINQTGPSVSSQATAQVANPPVRKSKWLSDEDDMEKVRGWLEEDGDSFANHIVDFRNLLRYHEAEKRLRVKMTVELAQDLPQNRAQQQHLAERIFNAINVWRAEQPEWAHWTPQALDKVGKQKNFKQELTAWLLVLSAIKAQRGQLLVSDNHPVVVFPTFMERFEAIEFGLRDHLHLAGSAFDSDAWIDRIAANPNKELKAKVQADKSNKLKHLVMREATLLKRSSSNANLDSENDTCVATAAPKTAKRTRAPRPSRAAPKRQKTEESDPEADDVKDDGSNTQIPASHKTQNAQVSVHQGLSQNNPAPSVSPTTYTGMHRETGVNAQPQMNDHGEVQAYAPPQGYSTQSHAQAPTAQGQGLCEFYASITPPLTI</sequence>
<dbReference type="Proteomes" id="UP000094444">
    <property type="component" value="Unassembled WGS sequence"/>
</dbReference>
<feature type="region of interest" description="Disordered" evidence="1">
    <location>
        <begin position="163"/>
        <end position="182"/>
    </location>
</feature>
<accession>A0A2P5HJL8</accession>
<feature type="compositionally biased region" description="Polar residues" evidence="1">
    <location>
        <begin position="30"/>
        <end position="51"/>
    </location>
</feature>
<proteinExistence type="predicted"/>